<accession>L1K4K6</accession>
<dbReference type="EnsemblProtists" id="EKX55527">
    <property type="protein sequence ID" value="EKX55527"/>
    <property type="gene ID" value="GUITHDRAFT_149815"/>
</dbReference>
<keyword evidence="3" id="KW-1185">Reference proteome</keyword>
<dbReference type="HOGENOM" id="CLU_3000476_0_0_1"/>
<proteinExistence type="predicted"/>
<dbReference type="PaxDb" id="55529-EKX55527"/>
<dbReference type="KEGG" id="gtt:GUITHDRAFT_149815"/>
<dbReference type="AlphaFoldDB" id="L1K4K6"/>
<sequence length="57" mass="6734">MFALLRAVEENSSEKKDWNDKFSWFTNRECNKITTIHGEKESMSDTCSGFPQRNNQF</sequence>
<reference evidence="3" key="2">
    <citation type="submission" date="2012-11" db="EMBL/GenBank/DDBJ databases">
        <authorList>
            <person name="Kuo A."/>
            <person name="Curtis B.A."/>
            <person name="Tanifuji G."/>
            <person name="Burki F."/>
            <person name="Gruber A."/>
            <person name="Irimia M."/>
            <person name="Maruyama S."/>
            <person name="Arias M.C."/>
            <person name="Ball S.G."/>
            <person name="Gile G.H."/>
            <person name="Hirakawa Y."/>
            <person name="Hopkins J.F."/>
            <person name="Rensing S.A."/>
            <person name="Schmutz J."/>
            <person name="Symeonidi A."/>
            <person name="Elias M."/>
            <person name="Eveleigh R.J."/>
            <person name="Herman E.K."/>
            <person name="Klute M.J."/>
            <person name="Nakayama T."/>
            <person name="Obornik M."/>
            <person name="Reyes-Prieto A."/>
            <person name="Armbrust E.V."/>
            <person name="Aves S.J."/>
            <person name="Beiko R.G."/>
            <person name="Coutinho P."/>
            <person name="Dacks J.B."/>
            <person name="Durnford D.G."/>
            <person name="Fast N.M."/>
            <person name="Green B.R."/>
            <person name="Grisdale C."/>
            <person name="Hempe F."/>
            <person name="Henrissat B."/>
            <person name="Hoppner M.P."/>
            <person name="Ishida K.-I."/>
            <person name="Kim E."/>
            <person name="Koreny L."/>
            <person name="Kroth P.G."/>
            <person name="Liu Y."/>
            <person name="Malik S.-B."/>
            <person name="Maier U.G."/>
            <person name="McRose D."/>
            <person name="Mock T."/>
            <person name="Neilson J.A."/>
            <person name="Onodera N.T."/>
            <person name="Poole A.M."/>
            <person name="Pritham E.J."/>
            <person name="Richards T.A."/>
            <person name="Rocap G."/>
            <person name="Roy S.W."/>
            <person name="Sarai C."/>
            <person name="Schaack S."/>
            <person name="Shirato S."/>
            <person name="Slamovits C.H."/>
            <person name="Spencer D.F."/>
            <person name="Suzuki S."/>
            <person name="Worden A.Z."/>
            <person name="Zauner S."/>
            <person name="Barry K."/>
            <person name="Bell C."/>
            <person name="Bharti A.K."/>
            <person name="Crow J.A."/>
            <person name="Grimwood J."/>
            <person name="Kramer R."/>
            <person name="Lindquist E."/>
            <person name="Lucas S."/>
            <person name="Salamov A."/>
            <person name="McFadden G.I."/>
            <person name="Lane C.E."/>
            <person name="Keeling P.J."/>
            <person name="Gray M.W."/>
            <person name="Grigoriev I.V."/>
            <person name="Archibald J.M."/>
        </authorList>
    </citation>
    <scope>NUCLEOTIDE SEQUENCE</scope>
    <source>
        <strain evidence="3">CCMP2712</strain>
    </source>
</reference>
<reference evidence="2" key="3">
    <citation type="submission" date="2016-03" db="UniProtKB">
        <authorList>
            <consortium name="EnsemblProtists"/>
        </authorList>
    </citation>
    <scope>IDENTIFICATION</scope>
</reference>
<dbReference type="GeneID" id="17312148"/>
<name>L1K4K6_GUITC</name>
<organism evidence="1">
    <name type="scientific">Guillardia theta (strain CCMP2712)</name>
    <name type="common">Cryptophyte</name>
    <dbReference type="NCBI Taxonomy" id="905079"/>
    <lineage>
        <taxon>Eukaryota</taxon>
        <taxon>Cryptophyceae</taxon>
        <taxon>Pyrenomonadales</taxon>
        <taxon>Geminigeraceae</taxon>
        <taxon>Guillardia</taxon>
    </lineage>
</organism>
<evidence type="ECO:0000313" key="3">
    <source>
        <dbReference type="Proteomes" id="UP000011087"/>
    </source>
</evidence>
<dbReference type="RefSeq" id="XP_005842507.1">
    <property type="nucleotide sequence ID" value="XM_005842450.1"/>
</dbReference>
<evidence type="ECO:0000313" key="1">
    <source>
        <dbReference type="EMBL" id="EKX55527.1"/>
    </source>
</evidence>
<evidence type="ECO:0000313" key="2">
    <source>
        <dbReference type="EnsemblProtists" id="EKX55527"/>
    </source>
</evidence>
<reference evidence="1 3" key="1">
    <citation type="journal article" date="2012" name="Nature">
        <title>Algal genomes reveal evolutionary mosaicism and the fate of nucleomorphs.</title>
        <authorList>
            <consortium name="DOE Joint Genome Institute"/>
            <person name="Curtis B.A."/>
            <person name="Tanifuji G."/>
            <person name="Burki F."/>
            <person name="Gruber A."/>
            <person name="Irimia M."/>
            <person name="Maruyama S."/>
            <person name="Arias M.C."/>
            <person name="Ball S.G."/>
            <person name="Gile G.H."/>
            <person name="Hirakawa Y."/>
            <person name="Hopkins J.F."/>
            <person name="Kuo A."/>
            <person name="Rensing S.A."/>
            <person name="Schmutz J."/>
            <person name="Symeonidi A."/>
            <person name="Elias M."/>
            <person name="Eveleigh R.J."/>
            <person name="Herman E.K."/>
            <person name="Klute M.J."/>
            <person name="Nakayama T."/>
            <person name="Obornik M."/>
            <person name="Reyes-Prieto A."/>
            <person name="Armbrust E.V."/>
            <person name="Aves S.J."/>
            <person name="Beiko R.G."/>
            <person name="Coutinho P."/>
            <person name="Dacks J.B."/>
            <person name="Durnford D.G."/>
            <person name="Fast N.M."/>
            <person name="Green B.R."/>
            <person name="Grisdale C.J."/>
            <person name="Hempel F."/>
            <person name="Henrissat B."/>
            <person name="Hoppner M.P."/>
            <person name="Ishida K."/>
            <person name="Kim E."/>
            <person name="Koreny L."/>
            <person name="Kroth P.G."/>
            <person name="Liu Y."/>
            <person name="Malik S.B."/>
            <person name="Maier U.G."/>
            <person name="McRose D."/>
            <person name="Mock T."/>
            <person name="Neilson J.A."/>
            <person name="Onodera N.T."/>
            <person name="Poole A.M."/>
            <person name="Pritham E.J."/>
            <person name="Richards T.A."/>
            <person name="Rocap G."/>
            <person name="Roy S.W."/>
            <person name="Sarai C."/>
            <person name="Schaack S."/>
            <person name="Shirato S."/>
            <person name="Slamovits C.H."/>
            <person name="Spencer D.F."/>
            <person name="Suzuki S."/>
            <person name="Worden A.Z."/>
            <person name="Zauner S."/>
            <person name="Barry K."/>
            <person name="Bell C."/>
            <person name="Bharti A.K."/>
            <person name="Crow J.A."/>
            <person name="Grimwood J."/>
            <person name="Kramer R."/>
            <person name="Lindquist E."/>
            <person name="Lucas S."/>
            <person name="Salamov A."/>
            <person name="McFadden G.I."/>
            <person name="Lane C.E."/>
            <person name="Keeling P.J."/>
            <person name="Gray M.W."/>
            <person name="Grigoriev I.V."/>
            <person name="Archibald J.M."/>
        </authorList>
    </citation>
    <scope>NUCLEOTIDE SEQUENCE</scope>
    <source>
        <strain evidence="1 3">CCMP2712</strain>
    </source>
</reference>
<protein>
    <submittedName>
        <fullName evidence="1 2">Uncharacterized protein</fullName>
    </submittedName>
</protein>
<dbReference type="Proteomes" id="UP000011087">
    <property type="component" value="Unassembled WGS sequence"/>
</dbReference>
<gene>
    <name evidence="1" type="ORF">GUITHDRAFT_149815</name>
</gene>
<dbReference type="EMBL" id="JH992965">
    <property type="protein sequence ID" value="EKX55527.1"/>
    <property type="molecule type" value="Genomic_DNA"/>
</dbReference>